<accession>A0A2S5DM82</accession>
<name>A0A2S5DM82_9BURK</name>
<dbReference type="Pfam" id="PF23130">
    <property type="entry name" value="IcmW"/>
    <property type="match status" value="1"/>
</dbReference>
<dbReference type="InterPro" id="IPR057079">
    <property type="entry name" value="IcmW-like"/>
</dbReference>
<gene>
    <name evidence="1" type="ORF">C3743_40115</name>
</gene>
<comment type="caution">
    <text evidence="1">The sequence shown here is derived from an EMBL/GenBank/DDBJ whole genome shotgun (WGS) entry which is preliminary data.</text>
</comment>
<dbReference type="RefSeq" id="WP_059896746.1">
    <property type="nucleotide sequence ID" value="NZ_PQVP01000006.1"/>
</dbReference>
<evidence type="ECO:0000313" key="1">
    <source>
        <dbReference type="EMBL" id="POZ80187.1"/>
    </source>
</evidence>
<dbReference type="Proteomes" id="UP000238655">
    <property type="component" value="Unassembled WGS sequence"/>
</dbReference>
<sequence>MLSLASESVREYWAATSTDLGSLFERIERTEDWTLDAHPDIADRLQQLGLRLADPKMVGKLEDASKDDLIFFLVYISTSKAFRLIRWMDEARDGLGSRLLASLLDRDGSGVFCNVSDSLLAQTMVQRLLVIQNTPFFEQLLSPAMLGSIERAINSYGEEKRNHEA</sequence>
<dbReference type="EMBL" id="PQVP01000006">
    <property type="protein sequence ID" value="POZ80187.1"/>
    <property type="molecule type" value="Genomic_DNA"/>
</dbReference>
<organism evidence="1 2">
    <name type="scientific">Burkholderia contaminans</name>
    <dbReference type="NCBI Taxonomy" id="488447"/>
    <lineage>
        <taxon>Bacteria</taxon>
        <taxon>Pseudomonadati</taxon>
        <taxon>Pseudomonadota</taxon>
        <taxon>Betaproteobacteria</taxon>
        <taxon>Burkholderiales</taxon>
        <taxon>Burkholderiaceae</taxon>
        <taxon>Burkholderia</taxon>
        <taxon>Burkholderia cepacia complex</taxon>
    </lineage>
</organism>
<proteinExistence type="predicted"/>
<reference evidence="1 2" key="1">
    <citation type="submission" date="2018-01" db="EMBL/GenBank/DDBJ databases">
        <title>Successful Treatment of Persistent Burkholderia cepacia Bacteremia with Ceftazidime-Avibactam.</title>
        <authorList>
            <person name="Tamma P."/>
            <person name="Fan Y."/>
            <person name="Bergman Y."/>
            <person name="Sick-Samuels A."/>
            <person name="Hsu A."/>
            <person name="Timp W."/>
            <person name="Simner P."/>
        </authorList>
    </citation>
    <scope>NUCLEOTIDE SEQUENCE [LARGE SCALE GENOMIC DNA]</scope>
    <source>
        <strain evidence="1 2">170816</strain>
    </source>
</reference>
<evidence type="ECO:0000313" key="2">
    <source>
        <dbReference type="Proteomes" id="UP000238655"/>
    </source>
</evidence>
<dbReference type="AlphaFoldDB" id="A0A2S5DM82"/>
<protein>
    <submittedName>
        <fullName evidence="1">Uncharacterized protein</fullName>
    </submittedName>
</protein>